<name>A0ABV0EY77_9ENTE</name>
<comment type="caution">
    <text evidence="1">The sequence shown here is derived from an EMBL/GenBank/DDBJ whole genome shotgun (WGS) entry which is preliminary data.</text>
</comment>
<accession>A0ABV0EY77</accession>
<dbReference type="RefSeq" id="WP_207701875.1">
    <property type="nucleotide sequence ID" value="NZ_JAFREL020000004.1"/>
</dbReference>
<gene>
    <name evidence="1" type="ORF">JZO67_004204</name>
</gene>
<dbReference type="EMBL" id="JAFREL020000004">
    <property type="protein sequence ID" value="MEO1772222.1"/>
    <property type="molecule type" value="Genomic_DNA"/>
</dbReference>
<proteinExistence type="predicted"/>
<evidence type="ECO:0000313" key="2">
    <source>
        <dbReference type="Proteomes" id="UP000664357"/>
    </source>
</evidence>
<organism evidence="1 2">
    <name type="scientific">Candidatus Enterococcus ferrettii</name>
    <dbReference type="NCBI Taxonomy" id="2815324"/>
    <lineage>
        <taxon>Bacteria</taxon>
        <taxon>Bacillati</taxon>
        <taxon>Bacillota</taxon>
        <taxon>Bacilli</taxon>
        <taxon>Lactobacillales</taxon>
        <taxon>Enterococcaceae</taxon>
        <taxon>Enterococcus</taxon>
    </lineage>
</organism>
<protein>
    <submittedName>
        <fullName evidence="1">Uncharacterized protein</fullName>
    </submittedName>
</protein>
<keyword evidence="2" id="KW-1185">Reference proteome</keyword>
<reference evidence="1 2" key="1">
    <citation type="submission" date="2024-02" db="EMBL/GenBank/DDBJ databases">
        <title>The Genome Sequence of Enterococcus sp. DIV0159.</title>
        <authorList>
            <person name="Earl A."/>
            <person name="Manson A."/>
            <person name="Gilmore M."/>
            <person name="Sanders J."/>
            <person name="Shea T."/>
            <person name="Howe W."/>
            <person name="Livny J."/>
            <person name="Cuomo C."/>
            <person name="Neafsey D."/>
            <person name="Birren B."/>
        </authorList>
    </citation>
    <scope>NUCLEOTIDE SEQUENCE [LARGE SCALE GENOMIC DNA]</scope>
    <source>
        <strain evidence="1 2">665A</strain>
    </source>
</reference>
<dbReference type="Proteomes" id="UP000664357">
    <property type="component" value="Unassembled WGS sequence"/>
</dbReference>
<sequence>MKTKKQKELIDSFLLMLGAENESLYREIILYLSDLGYNPKKDRSNISFKHNLHNKQIVKIGIRGKKDPLPFFALRFSGCKGYSQRFVDVVHAATNKFPNRTPKCLDKECDYCAGDPDTHVYTHTFPDGKKKSHCGAYALEILAITFEDLAEIKRLIQEEHDYLLKHEVSTV</sequence>
<evidence type="ECO:0000313" key="1">
    <source>
        <dbReference type="EMBL" id="MEO1772222.1"/>
    </source>
</evidence>